<dbReference type="EMBL" id="QGMY01000002">
    <property type="protein sequence ID" value="PWR73869.1"/>
    <property type="molecule type" value="Genomic_DNA"/>
</dbReference>
<feature type="compositionally biased region" description="Polar residues" evidence="1">
    <location>
        <begin position="252"/>
        <end position="272"/>
    </location>
</feature>
<dbReference type="OrthoDB" id="3327at2157"/>
<keyword evidence="4" id="KW-1185">Reference proteome</keyword>
<dbReference type="RefSeq" id="WP_109967149.1">
    <property type="nucleotide sequence ID" value="NZ_CP176093.1"/>
</dbReference>
<proteinExistence type="predicted"/>
<dbReference type="SUPFAM" id="SSF56281">
    <property type="entry name" value="Metallo-hydrolase/oxidoreductase"/>
    <property type="match status" value="1"/>
</dbReference>
<dbReference type="InterPro" id="IPR052159">
    <property type="entry name" value="Competence_DNA_uptake"/>
</dbReference>
<feature type="domain" description="Metallo-beta-lactamase" evidence="2">
    <location>
        <begin position="31"/>
        <end position="225"/>
    </location>
</feature>
<organism evidence="3 4">
    <name type="scientific">Methanospirillum lacunae</name>
    <dbReference type="NCBI Taxonomy" id="668570"/>
    <lineage>
        <taxon>Archaea</taxon>
        <taxon>Methanobacteriati</taxon>
        <taxon>Methanobacteriota</taxon>
        <taxon>Stenosarchaea group</taxon>
        <taxon>Methanomicrobia</taxon>
        <taxon>Methanomicrobiales</taxon>
        <taxon>Methanospirillaceae</taxon>
        <taxon>Methanospirillum</taxon>
    </lineage>
</organism>
<dbReference type="InterPro" id="IPR035681">
    <property type="entry name" value="ComA-like_MBL"/>
</dbReference>
<dbReference type="AlphaFoldDB" id="A0A2V2N279"/>
<dbReference type="Pfam" id="PF00753">
    <property type="entry name" value="Lactamase_B"/>
    <property type="match status" value="1"/>
</dbReference>
<dbReference type="CDD" id="cd07731">
    <property type="entry name" value="ComA-like_MBL-fold"/>
    <property type="match status" value="1"/>
</dbReference>
<dbReference type="Gene3D" id="3.60.15.10">
    <property type="entry name" value="Ribonuclease Z/Hydroxyacylglutathione hydrolase-like"/>
    <property type="match status" value="1"/>
</dbReference>
<dbReference type="PANTHER" id="PTHR30619">
    <property type="entry name" value="DNA INTERNALIZATION/COMPETENCE PROTEIN COMEC/REC2"/>
    <property type="match status" value="1"/>
</dbReference>
<dbReference type="InterPro" id="IPR001279">
    <property type="entry name" value="Metallo-B-lactamas"/>
</dbReference>
<dbReference type="PANTHER" id="PTHR30619:SF7">
    <property type="entry name" value="BETA-LACTAMASE DOMAIN PROTEIN"/>
    <property type="match status" value="1"/>
</dbReference>
<reference evidence="3 4" key="1">
    <citation type="submission" date="2018-05" db="EMBL/GenBank/DDBJ databases">
        <title>Draft genome of Methanospirillum lacunae Ki8-1.</title>
        <authorList>
            <person name="Dueholm M.S."/>
            <person name="Nielsen P.H."/>
            <person name="Bakmann L.F."/>
            <person name="Otzen D.E."/>
        </authorList>
    </citation>
    <scope>NUCLEOTIDE SEQUENCE [LARGE SCALE GENOMIC DNA]</scope>
    <source>
        <strain evidence="3 4">Ki8-1</strain>
    </source>
</reference>
<feature type="region of interest" description="Disordered" evidence="1">
    <location>
        <begin position="252"/>
        <end position="278"/>
    </location>
</feature>
<evidence type="ECO:0000259" key="2">
    <source>
        <dbReference type="SMART" id="SM00849"/>
    </source>
</evidence>
<comment type="caution">
    <text evidence="3">The sequence shown here is derived from an EMBL/GenBank/DDBJ whole genome shotgun (WGS) entry which is preliminary data.</text>
</comment>
<gene>
    <name evidence="3" type="ORF">DK846_01495</name>
</gene>
<evidence type="ECO:0000256" key="1">
    <source>
        <dbReference type="SAM" id="MobiDB-lite"/>
    </source>
</evidence>
<accession>A0A2V2N279</accession>
<protein>
    <recommendedName>
        <fullName evidence="2">Metallo-beta-lactamase domain-containing protein</fullName>
    </recommendedName>
</protein>
<name>A0A2V2N279_9EURY</name>
<evidence type="ECO:0000313" key="3">
    <source>
        <dbReference type="EMBL" id="PWR73869.1"/>
    </source>
</evidence>
<sequence length="278" mass="29294">MLRYGWILLVLIFFSTAVSGQLTVSYIDVGQGDSQLLQSGSHNMLIDAGPLDAGPTVVNYLKTHGVTNLDVVVATNPEEDHVGGMVDVLNAFPVGLYVDNGESTASQTYVDVKSLVQKKQIPYEEVKTGKTIPFADGISVEVLNPTSDKNDLNEDSVVLKVTDGSEKFLFMGDSSTYTGDPSAQILKVTNHGSKSGSSPSFLSLVNPKVAVIDVGANNALGYPAQKTLENLKDAGAEVYRTDRNGTIVVTSTGSSYSATSDKGTNSSTSSVKTEAAVS</sequence>
<evidence type="ECO:0000313" key="4">
    <source>
        <dbReference type="Proteomes" id="UP000245657"/>
    </source>
</evidence>
<dbReference type="GeneID" id="97549202"/>
<dbReference type="Proteomes" id="UP000245657">
    <property type="component" value="Unassembled WGS sequence"/>
</dbReference>
<dbReference type="SMART" id="SM00849">
    <property type="entry name" value="Lactamase_B"/>
    <property type="match status" value="1"/>
</dbReference>
<dbReference type="InterPro" id="IPR036866">
    <property type="entry name" value="RibonucZ/Hydroxyglut_hydro"/>
</dbReference>